<evidence type="ECO:0000313" key="4">
    <source>
        <dbReference type="Proteomes" id="UP001633002"/>
    </source>
</evidence>
<dbReference type="InterPro" id="IPR005135">
    <property type="entry name" value="Endo/exonuclease/phosphatase"/>
</dbReference>
<comment type="caution">
    <text evidence="3">The sequence shown here is derived from an EMBL/GenBank/DDBJ whole genome shotgun (WGS) entry which is preliminary data.</text>
</comment>
<evidence type="ECO:0000259" key="1">
    <source>
        <dbReference type="Pfam" id="PF00078"/>
    </source>
</evidence>
<gene>
    <name evidence="3" type="ORF">R1sor_004801</name>
</gene>
<evidence type="ECO:0000313" key="3">
    <source>
        <dbReference type="EMBL" id="KAL3691150.1"/>
    </source>
</evidence>
<dbReference type="InterPro" id="IPR043502">
    <property type="entry name" value="DNA/RNA_pol_sf"/>
</dbReference>
<name>A0ABD3HLH8_9MARC</name>
<accession>A0ABD3HLH8</accession>
<dbReference type="InterPro" id="IPR000477">
    <property type="entry name" value="RT_dom"/>
</dbReference>
<dbReference type="PANTHER" id="PTHR33116:SF86">
    <property type="entry name" value="REVERSE TRANSCRIPTASE DOMAIN-CONTAINING PROTEIN"/>
    <property type="match status" value="1"/>
</dbReference>
<dbReference type="Proteomes" id="UP001633002">
    <property type="component" value="Unassembled WGS sequence"/>
</dbReference>
<reference evidence="3 4" key="1">
    <citation type="submission" date="2024-09" db="EMBL/GenBank/DDBJ databases">
        <title>Chromosome-scale assembly of Riccia sorocarpa.</title>
        <authorList>
            <person name="Paukszto L."/>
        </authorList>
    </citation>
    <scope>NUCLEOTIDE SEQUENCE [LARGE SCALE GENOMIC DNA]</scope>
    <source>
        <strain evidence="3">LP-2024</strain>
        <tissue evidence="3">Aerial parts of the thallus</tissue>
    </source>
</reference>
<organism evidence="3 4">
    <name type="scientific">Riccia sorocarpa</name>
    <dbReference type="NCBI Taxonomy" id="122646"/>
    <lineage>
        <taxon>Eukaryota</taxon>
        <taxon>Viridiplantae</taxon>
        <taxon>Streptophyta</taxon>
        <taxon>Embryophyta</taxon>
        <taxon>Marchantiophyta</taxon>
        <taxon>Marchantiopsida</taxon>
        <taxon>Marchantiidae</taxon>
        <taxon>Marchantiales</taxon>
        <taxon>Ricciaceae</taxon>
        <taxon>Riccia</taxon>
    </lineage>
</organism>
<evidence type="ECO:0008006" key="5">
    <source>
        <dbReference type="Google" id="ProtNLM"/>
    </source>
</evidence>
<dbReference type="AlphaFoldDB" id="A0ABD3HLH8"/>
<keyword evidence="4" id="KW-1185">Reference proteome</keyword>
<dbReference type="SUPFAM" id="SSF56219">
    <property type="entry name" value="DNase I-like"/>
    <property type="match status" value="1"/>
</dbReference>
<dbReference type="InterPro" id="IPR036691">
    <property type="entry name" value="Endo/exonu/phosph_ase_sf"/>
</dbReference>
<evidence type="ECO:0000259" key="2">
    <source>
        <dbReference type="Pfam" id="PF03372"/>
    </source>
</evidence>
<dbReference type="SUPFAM" id="SSF56672">
    <property type="entry name" value="DNA/RNA polymerases"/>
    <property type="match status" value="1"/>
</dbReference>
<dbReference type="Pfam" id="PF03372">
    <property type="entry name" value="Exo_endo_phos"/>
    <property type="match status" value="1"/>
</dbReference>
<sequence length="1143" mass="132494">MRSPHRRYSLRGFLHKEKPDFLMVQETHLEEKKLRFYLQTMTRDYNVIASSSTGRKRGVAIIYKNDLQLLEEKRDDQGRYVWGRFALGDRQVYLASVYAPNDCRDRIEFWKVLTRDFPKGQWMVGGDWNAVVSQEDSSTRANVQGEEEALAFQILCSALGVRDAREWAHKREGPKFTRTQNRGERLSWSRLDRVYTGSATVTFFKHHANYWLSDHIPATAKIQVNEGKGEEHKRYPPAYFKADYYVVEQNRQHLTDKWEESLRKFQDSPALEKFLCCWTELRREIKVLQYEKKVQLEAVPKKEKRIREILQVGVEDWDEDCQKEFAKLTEEVRELQAWENHRWRMTCREKFLREGEACSGYLFRRFKKRRKKTQVTKLKTEDGRLLHNQEVIKKEVHKNYEQLYDANFAGQNELEQRQNLLRGLSTRLTVDQNRLLEEVPTEAEIFGSLLLLPTGKSPGPDGMTVEILKSLWTTIGGLFYQAMIELWEKGELPAAYKEVMRVLGFSETFIRVVQALQMEAESRVLINGSLLPTFQVRRGVRQGCPLSPLLYIIATIPIIQKIKEENRTGAIKPVTLNGGLQVSSLCFADDMAFFVEPHQDSVERLFQFLNEVETASGGRVNWRKSKMLIVGSTRKFPRWTSNLGVQLVEATEVTRYLGAPLTTVWRGAENGELLLKSIKDKVSGFASPLLSFETRLLILKHWIFPVVTHQLMTTSFKKAMVKKFEKIFREFLWSQDPAGKLKKSLLSWEVLKLPMRRGGLGIFSFHEFQQAMFCRLILKALADPISSMWAPIFSVAFLGAPAENLVEAMCLRPIPKMARLSPLTNLFISAWYEFLSYFYWRSPGENPGGGSDLDSLFFLQARRVKGVSDASRMAANFTRWRKSLGLEATQILCTEVLQGAGGDAALTDEEWELLERVRDIRSIDADTGFRAEDWQMINGDKLKLNWRAADIYDIFISAKEGEHINRLNQKWDLNWLPWGIFDIKGLGHKHKVFLWRATTSAFYDGSRAKKIGWTGQEIACASCRAQEEDISHALWLCPRWEGFWSRLATRITECRGLSRLRSNQDVISQVVRWALDGGSSQRLFKCWLLALSWRLLWGERCTLKYQGETNTVSFERLVSLFLEELWAKKGLEKKKGWRLLGDL</sequence>
<dbReference type="EMBL" id="JBJQOH010000003">
    <property type="protein sequence ID" value="KAL3691150.1"/>
    <property type="molecule type" value="Genomic_DNA"/>
</dbReference>
<feature type="domain" description="Reverse transcriptase" evidence="1">
    <location>
        <begin position="526"/>
        <end position="658"/>
    </location>
</feature>
<proteinExistence type="predicted"/>
<protein>
    <recommendedName>
        <fullName evidence="5">Reverse transcriptase domain-containing protein</fullName>
    </recommendedName>
</protein>
<dbReference type="PANTHER" id="PTHR33116">
    <property type="entry name" value="REVERSE TRANSCRIPTASE ZINC-BINDING DOMAIN-CONTAINING PROTEIN-RELATED-RELATED"/>
    <property type="match status" value="1"/>
</dbReference>
<dbReference type="Gene3D" id="3.60.10.10">
    <property type="entry name" value="Endonuclease/exonuclease/phosphatase"/>
    <property type="match status" value="1"/>
</dbReference>
<feature type="domain" description="Endonuclease/exonuclease/phosphatase" evidence="2">
    <location>
        <begin position="10"/>
        <end position="215"/>
    </location>
</feature>
<dbReference type="Pfam" id="PF00078">
    <property type="entry name" value="RVT_1"/>
    <property type="match status" value="1"/>
</dbReference>